<reference evidence="1" key="1">
    <citation type="submission" date="2022-06" db="EMBL/GenBank/DDBJ databases">
        <title>Phylogenomic reconstructions and comparative analyses of Kickxellomycotina fungi.</title>
        <authorList>
            <person name="Reynolds N.K."/>
            <person name="Stajich J.E."/>
            <person name="Barry K."/>
            <person name="Grigoriev I.V."/>
            <person name="Crous P."/>
            <person name="Smith M.E."/>
        </authorList>
    </citation>
    <scope>NUCLEOTIDE SEQUENCE</scope>
    <source>
        <strain evidence="1">RSA 2271</strain>
    </source>
</reference>
<gene>
    <name evidence="1" type="ORF">EV182_008244</name>
</gene>
<evidence type="ECO:0000313" key="2">
    <source>
        <dbReference type="Proteomes" id="UP001145114"/>
    </source>
</evidence>
<feature type="non-terminal residue" evidence="1">
    <location>
        <position position="192"/>
    </location>
</feature>
<comment type="caution">
    <text evidence="1">The sequence shown here is derived from an EMBL/GenBank/DDBJ whole genome shotgun (WGS) entry which is preliminary data.</text>
</comment>
<evidence type="ECO:0000313" key="1">
    <source>
        <dbReference type="EMBL" id="KAJ1676408.1"/>
    </source>
</evidence>
<keyword evidence="2" id="KW-1185">Reference proteome</keyword>
<name>A0ACC1HIK2_9FUNG</name>
<organism evidence="1 2">
    <name type="scientific">Spiromyces aspiralis</name>
    <dbReference type="NCBI Taxonomy" id="68401"/>
    <lineage>
        <taxon>Eukaryota</taxon>
        <taxon>Fungi</taxon>
        <taxon>Fungi incertae sedis</taxon>
        <taxon>Zoopagomycota</taxon>
        <taxon>Kickxellomycotina</taxon>
        <taxon>Kickxellomycetes</taxon>
        <taxon>Kickxellales</taxon>
        <taxon>Kickxellaceae</taxon>
        <taxon>Spiromyces</taxon>
    </lineage>
</organism>
<dbReference type="Proteomes" id="UP001145114">
    <property type="component" value="Unassembled WGS sequence"/>
</dbReference>
<dbReference type="EMBL" id="JAMZIH010004153">
    <property type="protein sequence ID" value="KAJ1676408.1"/>
    <property type="molecule type" value="Genomic_DNA"/>
</dbReference>
<sequence>MGRLCMTDLVRSKRLAEDFELFSVADVNEAFEHITPLRYSQPIVVPTKSGAGDDSDVVVTAFSAGHSIGGSVWTIQKDTETVLYAVDFNHVKEQHLSSTALLTRGGRVAESMTRPTVLITDAYNALVQVPRRKERDSQLIDMIRKTTKEGGNVLIPTDTSARVLELAYQLENAALGESTRVAVVGRCARQVM</sequence>
<proteinExistence type="predicted"/>
<accession>A0ACC1HIK2</accession>
<protein>
    <submittedName>
        <fullName evidence="1">Uncharacterized protein</fullName>
    </submittedName>
</protein>